<sequence>MTAAAPANAEIELKFLVPAAARAALAAELAGRGRPRRVTLTATYFDTPDLRLARAGLAWRLRREGGRWVQALKAARGALERFEHEVDRPDASADPLAHAGTAPGRELVALVEAAAQAGDAVGPRFVADVRRLSRRVRTRGAVVDVALDQGLLTAGTAVQRLCEVEFELVSGSATAMLALAERWRGRFGLVLDPRNKAERGLALAAGAPQAPLRKAGTPRYGRGASPLEAFAAVCDECLDHIGRSAIGVTEGDAAQRPEHVHQLRVGIRRLRSALRAFRGWVAEPPTELVQGLKELFAALGAVRDRDVLGSGVDAELAQAGAPPLAPPDEAPVPDAADLVRSPQSQRLLLAWLSWRAGLQAREDAPAGLKHAARHRLRRWHQALAAAWRGFDALDAAALHALRKHVKRQRYAVEFFAPLLPRKRTARYLTALAAAQQALGEVNDLAVARARYEGRVVDDPAAWFAIGWLAARQPPLRDKARRALGELAALPAPGR</sequence>
<dbReference type="SMART" id="SM00880">
    <property type="entry name" value="CHAD"/>
    <property type="match status" value="1"/>
</dbReference>
<dbReference type="PANTHER" id="PTHR39569">
    <property type="entry name" value="INORGANIC TRIPHOSPHATASE"/>
    <property type="match status" value="1"/>
</dbReference>
<accession>A0ABS8XJ20</accession>
<protein>
    <submittedName>
        <fullName evidence="3">CHAD domain-containing protein</fullName>
    </submittedName>
</protein>
<dbReference type="Gene3D" id="1.40.20.10">
    <property type="entry name" value="CHAD domain"/>
    <property type="match status" value="1"/>
</dbReference>
<evidence type="ECO:0000259" key="1">
    <source>
        <dbReference type="PROSITE" id="PS51707"/>
    </source>
</evidence>
<dbReference type="EMBL" id="JAJTWT010000006">
    <property type="protein sequence ID" value="MCE4538816.1"/>
    <property type="molecule type" value="Genomic_DNA"/>
</dbReference>
<feature type="domain" description="CYTH" evidence="1">
    <location>
        <begin position="8"/>
        <end position="207"/>
    </location>
</feature>
<feature type="domain" description="CHAD" evidence="2">
    <location>
        <begin position="223"/>
        <end position="494"/>
    </location>
</feature>
<dbReference type="SMART" id="SM01118">
    <property type="entry name" value="CYTH"/>
    <property type="match status" value="1"/>
</dbReference>
<keyword evidence="4" id="KW-1185">Reference proteome</keyword>
<dbReference type="Proteomes" id="UP001201463">
    <property type="component" value="Unassembled WGS sequence"/>
</dbReference>
<dbReference type="PROSITE" id="PS51708">
    <property type="entry name" value="CHAD"/>
    <property type="match status" value="1"/>
</dbReference>
<dbReference type="SUPFAM" id="SSF55154">
    <property type="entry name" value="CYTH-like phosphatases"/>
    <property type="match status" value="1"/>
</dbReference>
<dbReference type="Pfam" id="PF01928">
    <property type="entry name" value="CYTH"/>
    <property type="match status" value="1"/>
</dbReference>
<dbReference type="InterPro" id="IPR039013">
    <property type="entry name" value="YgiF"/>
</dbReference>
<dbReference type="RefSeq" id="WP_233393311.1">
    <property type="nucleotide sequence ID" value="NZ_JAJTWT010000006.1"/>
</dbReference>
<dbReference type="Gene3D" id="2.40.320.10">
    <property type="entry name" value="Hypothetical Protein Pfu-838710-001"/>
    <property type="match status" value="1"/>
</dbReference>
<dbReference type="InterPro" id="IPR023577">
    <property type="entry name" value="CYTH_domain"/>
</dbReference>
<evidence type="ECO:0000313" key="4">
    <source>
        <dbReference type="Proteomes" id="UP001201463"/>
    </source>
</evidence>
<dbReference type="PROSITE" id="PS51707">
    <property type="entry name" value="CYTH"/>
    <property type="match status" value="1"/>
</dbReference>
<dbReference type="Pfam" id="PF05235">
    <property type="entry name" value="CHAD"/>
    <property type="match status" value="1"/>
</dbReference>
<gene>
    <name evidence="3" type="ORF">LXT12_16305</name>
</gene>
<reference evidence="3 4" key="1">
    <citation type="submission" date="2021-12" db="EMBL/GenBank/DDBJ databases">
        <title>Genome seq of p7.</title>
        <authorList>
            <person name="Seo T."/>
        </authorList>
    </citation>
    <scope>NUCLEOTIDE SEQUENCE [LARGE SCALE GENOMIC DNA]</scope>
    <source>
        <strain evidence="3 4">P7</strain>
    </source>
</reference>
<dbReference type="InterPro" id="IPR038186">
    <property type="entry name" value="CHAD_dom_sf"/>
</dbReference>
<comment type="caution">
    <text evidence="3">The sequence shown here is derived from an EMBL/GenBank/DDBJ whole genome shotgun (WGS) entry which is preliminary data.</text>
</comment>
<dbReference type="InterPro" id="IPR007899">
    <property type="entry name" value="CHAD_dom"/>
</dbReference>
<dbReference type="InterPro" id="IPR033469">
    <property type="entry name" value="CYTH-like_dom_sf"/>
</dbReference>
<proteinExistence type="predicted"/>
<dbReference type="PANTHER" id="PTHR39569:SF1">
    <property type="entry name" value="INORGANIC TRIPHOSPHATASE"/>
    <property type="match status" value="1"/>
</dbReference>
<evidence type="ECO:0000313" key="3">
    <source>
        <dbReference type="EMBL" id="MCE4538816.1"/>
    </source>
</evidence>
<dbReference type="CDD" id="cd07756">
    <property type="entry name" value="CYTH-like_Pase_CHAD"/>
    <property type="match status" value="1"/>
</dbReference>
<name>A0ABS8XJ20_9BURK</name>
<evidence type="ECO:0000259" key="2">
    <source>
        <dbReference type="PROSITE" id="PS51708"/>
    </source>
</evidence>
<organism evidence="3 4">
    <name type="scientific">Pelomonas caseinilytica</name>
    <dbReference type="NCBI Taxonomy" id="2906763"/>
    <lineage>
        <taxon>Bacteria</taxon>
        <taxon>Pseudomonadati</taxon>
        <taxon>Pseudomonadota</taxon>
        <taxon>Betaproteobacteria</taxon>
        <taxon>Burkholderiales</taxon>
        <taxon>Sphaerotilaceae</taxon>
        <taxon>Roseateles</taxon>
    </lineage>
</organism>